<protein>
    <submittedName>
        <fullName evidence="2">DMSO reductase subunit C</fullName>
    </submittedName>
</protein>
<feature type="transmembrane region" description="Helical" evidence="1">
    <location>
        <begin position="47"/>
        <end position="65"/>
    </location>
</feature>
<proteinExistence type="predicted"/>
<feature type="transmembrane region" description="Helical" evidence="1">
    <location>
        <begin position="6"/>
        <end position="27"/>
    </location>
</feature>
<keyword evidence="1" id="KW-0812">Transmembrane</keyword>
<evidence type="ECO:0000313" key="3">
    <source>
        <dbReference type="Proteomes" id="UP000065807"/>
    </source>
</evidence>
<evidence type="ECO:0000313" key="2">
    <source>
        <dbReference type="EMBL" id="BAS26233.1"/>
    </source>
</evidence>
<keyword evidence="1" id="KW-1133">Transmembrane helix</keyword>
<dbReference type="RefSeq" id="WP_068133540.1">
    <property type="nucleotide sequence ID" value="NZ_AP014924.1"/>
</dbReference>
<dbReference type="PATRIC" id="fig|1555112.3.peg.394"/>
<dbReference type="GO" id="GO:0005886">
    <property type="term" value="C:plasma membrane"/>
    <property type="evidence" value="ECO:0007669"/>
    <property type="project" value="TreeGrafter"/>
</dbReference>
<dbReference type="GO" id="GO:0009389">
    <property type="term" value="F:dimethyl sulfoxide reductase activity"/>
    <property type="evidence" value="ECO:0007669"/>
    <property type="project" value="TreeGrafter"/>
</dbReference>
<feature type="transmembrane region" description="Helical" evidence="1">
    <location>
        <begin position="254"/>
        <end position="273"/>
    </location>
</feature>
<dbReference type="PANTHER" id="PTHR38095:SF2">
    <property type="entry name" value="ANAEROBIC DIMETHYL SULFOXIDE REDUCTASE CHAIN C"/>
    <property type="match status" value="1"/>
</dbReference>
<dbReference type="Proteomes" id="UP000065807">
    <property type="component" value="Chromosome"/>
</dbReference>
<evidence type="ECO:0000256" key="1">
    <source>
        <dbReference type="SAM" id="Phobius"/>
    </source>
</evidence>
<dbReference type="GO" id="GO:0019645">
    <property type="term" value="P:anaerobic electron transport chain"/>
    <property type="evidence" value="ECO:0007669"/>
    <property type="project" value="InterPro"/>
</dbReference>
<dbReference type="AlphaFoldDB" id="A0A0K2SGJ6"/>
<feature type="transmembrane region" description="Helical" evidence="1">
    <location>
        <begin position="85"/>
        <end position="102"/>
    </location>
</feature>
<organism evidence="2 3">
    <name type="scientific">Limnochorda pilosa</name>
    <dbReference type="NCBI Taxonomy" id="1555112"/>
    <lineage>
        <taxon>Bacteria</taxon>
        <taxon>Bacillati</taxon>
        <taxon>Bacillota</taxon>
        <taxon>Limnochordia</taxon>
        <taxon>Limnochordales</taxon>
        <taxon>Limnochordaceae</taxon>
        <taxon>Limnochorda</taxon>
    </lineage>
</organism>
<feature type="transmembrane region" description="Helical" evidence="1">
    <location>
        <begin position="219"/>
        <end position="242"/>
    </location>
</feature>
<sequence length="283" mass="29695">MELREWALVLFTVLMQACVGAFLFMVWFDQRTNDAAARRTYQRVHSVLIPVAVVALIASLGHLGRPLQALSSLGNLGSSWLSREIFFTGGFAGLLVLAAFLKSGGARRIISWLAALSGVAAVISMAMIYDSSILPAWQGFGTFVAFGGTALFLGAVLAAALLTGLGQTYQDRLRDLRDLAWVAVAVALVELVAVPLQMAGLAGGDAAAQTTAGLLAGPYASLLVLRWVLAIFGGVVGLLLVLWRLATQQIPAGLLYVAGSAILAGELVGRYLFYATAVSIGIG</sequence>
<keyword evidence="3" id="KW-1185">Reference proteome</keyword>
<reference evidence="3" key="2">
    <citation type="journal article" date="2016" name="Int. J. Syst. Evol. Microbiol.">
        <title>Complete genome sequence and cell structure of Limnochorda pilosa, a Gram-negative spore-former within the phylum Firmicutes.</title>
        <authorList>
            <person name="Watanabe M."/>
            <person name="Kojima H."/>
            <person name="Fukui M."/>
        </authorList>
    </citation>
    <scope>NUCLEOTIDE SEQUENCE [LARGE SCALE GENOMIC DNA]</scope>
    <source>
        <strain evidence="3">HC45</strain>
    </source>
</reference>
<name>A0A0K2SGJ6_LIMPI</name>
<dbReference type="PROSITE" id="PS51257">
    <property type="entry name" value="PROKAR_LIPOPROTEIN"/>
    <property type="match status" value="1"/>
</dbReference>
<reference evidence="3" key="1">
    <citation type="submission" date="2015-07" db="EMBL/GenBank/DDBJ databases">
        <title>Complete genome sequence and phylogenetic analysis of Limnochorda pilosa.</title>
        <authorList>
            <person name="Watanabe M."/>
            <person name="Kojima H."/>
            <person name="Fukui M."/>
        </authorList>
    </citation>
    <scope>NUCLEOTIDE SEQUENCE [LARGE SCALE GENOMIC DNA]</scope>
    <source>
        <strain evidence="3">HC45</strain>
    </source>
</reference>
<keyword evidence="1" id="KW-0472">Membrane</keyword>
<feature type="transmembrane region" description="Helical" evidence="1">
    <location>
        <begin position="141"/>
        <end position="166"/>
    </location>
</feature>
<dbReference type="GO" id="GO:0009390">
    <property type="term" value="C:dimethyl sulfoxide reductase complex"/>
    <property type="evidence" value="ECO:0007669"/>
    <property type="project" value="TreeGrafter"/>
</dbReference>
<dbReference type="OrthoDB" id="2083322at2"/>
<feature type="transmembrane region" description="Helical" evidence="1">
    <location>
        <begin position="178"/>
        <end position="199"/>
    </location>
</feature>
<dbReference type="Pfam" id="PF04976">
    <property type="entry name" value="DmsC"/>
    <property type="match status" value="1"/>
</dbReference>
<feature type="transmembrane region" description="Helical" evidence="1">
    <location>
        <begin position="109"/>
        <end position="129"/>
    </location>
</feature>
<accession>A0A0K2SGJ6</accession>
<dbReference type="InterPro" id="IPR007059">
    <property type="entry name" value="DmsC"/>
</dbReference>
<dbReference type="STRING" id="1555112.LIP_0376"/>
<dbReference type="EMBL" id="AP014924">
    <property type="protein sequence ID" value="BAS26233.1"/>
    <property type="molecule type" value="Genomic_DNA"/>
</dbReference>
<gene>
    <name evidence="2" type="ORF">LIP_0376</name>
</gene>
<dbReference type="PANTHER" id="PTHR38095">
    <property type="entry name" value="ANAEROBIC DIMETHYL SULFOXIDE REDUCTASE CHAIN YNFH"/>
    <property type="match status" value="1"/>
</dbReference>
<dbReference type="KEGG" id="lpil:LIP_0376"/>